<keyword evidence="3" id="KW-1185">Reference proteome</keyword>
<comment type="caution">
    <text evidence="2">The sequence shown here is derived from an EMBL/GenBank/DDBJ whole genome shotgun (WGS) entry which is preliminary data.</text>
</comment>
<dbReference type="InterPro" id="IPR051149">
    <property type="entry name" value="Spindly/BICDR_Dynein_Adapter"/>
</dbReference>
<evidence type="ECO:0000256" key="1">
    <source>
        <dbReference type="ARBA" id="ARBA00023054"/>
    </source>
</evidence>
<dbReference type="PANTHER" id="PTHR32123">
    <property type="entry name" value="BICD FAMILY-LIKE CARGO ADAPTER"/>
    <property type="match status" value="1"/>
</dbReference>
<dbReference type="Proteomes" id="UP000826195">
    <property type="component" value="Unassembled WGS sequence"/>
</dbReference>
<sequence>MEDVCVLKRSFVRYNVIECIDVALITSRCSTRDDIICRWKTERNKVRYTIDLSAFKNIVVTMLPKKDGQLEPFSLEDMISDLQTRRHSLDNDDDVGNPHELLKQRERDLVLAAELGKALLERNQELTRQSEAIAEEYANKLELTAYRSA</sequence>
<evidence type="ECO:0000313" key="2">
    <source>
        <dbReference type="EMBL" id="KAH0549275.1"/>
    </source>
</evidence>
<gene>
    <name evidence="2" type="ORF">KQX54_007543</name>
</gene>
<reference evidence="2 3" key="1">
    <citation type="journal article" date="2021" name="J. Hered.">
        <title>A chromosome-level genome assembly of the parasitoid wasp, Cotesia glomerata (Hymenoptera: Braconidae).</title>
        <authorList>
            <person name="Pinto B.J."/>
            <person name="Weis J.J."/>
            <person name="Gamble T."/>
            <person name="Ode P.J."/>
            <person name="Paul R."/>
            <person name="Zaspel J.M."/>
        </authorList>
    </citation>
    <scope>NUCLEOTIDE SEQUENCE [LARGE SCALE GENOMIC DNA]</scope>
    <source>
        <strain evidence="2">CgM1</strain>
    </source>
</reference>
<proteinExistence type="predicted"/>
<name>A0AAV7I953_COTGL</name>
<dbReference type="EMBL" id="JAHXZJ010001864">
    <property type="protein sequence ID" value="KAH0549275.1"/>
    <property type="molecule type" value="Genomic_DNA"/>
</dbReference>
<evidence type="ECO:0008006" key="4">
    <source>
        <dbReference type="Google" id="ProtNLM"/>
    </source>
</evidence>
<protein>
    <recommendedName>
        <fullName evidence="4">HAP1 N-terminal domain-containing protein</fullName>
    </recommendedName>
</protein>
<evidence type="ECO:0000313" key="3">
    <source>
        <dbReference type="Proteomes" id="UP000826195"/>
    </source>
</evidence>
<accession>A0AAV7I953</accession>
<keyword evidence="1" id="KW-0175">Coiled coil</keyword>
<dbReference type="AlphaFoldDB" id="A0AAV7I953"/>
<dbReference type="PANTHER" id="PTHR32123:SF13">
    <property type="entry name" value="BICAUDAL D-RELATED PROTEIN HOMOLOG"/>
    <property type="match status" value="1"/>
</dbReference>
<organism evidence="2 3">
    <name type="scientific">Cotesia glomerata</name>
    <name type="common">Lepidopteran parasitic wasp</name>
    <name type="synonym">Apanteles glomeratus</name>
    <dbReference type="NCBI Taxonomy" id="32391"/>
    <lineage>
        <taxon>Eukaryota</taxon>
        <taxon>Metazoa</taxon>
        <taxon>Ecdysozoa</taxon>
        <taxon>Arthropoda</taxon>
        <taxon>Hexapoda</taxon>
        <taxon>Insecta</taxon>
        <taxon>Pterygota</taxon>
        <taxon>Neoptera</taxon>
        <taxon>Endopterygota</taxon>
        <taxon>Hymenoptera</taxon>
        <taxon>Apocrita</taxon>
        <taxon>Ichneumonoidea</taxon>
        <taxon>Braconidae</taxon>
        <taxon>Microgastrinae</taxon>
        <taxon>Cotesia</taxon>
    </lineage>
</organism>